<proteinExistence type="inferred from homology"/>
<dbReference type="NCBIfam" id="TIGR01082">
    <property type="entry name" value="murC"/>
    <property type="match status" value="1"/>
</dbReference>
<dbReference type="HAMAP" id="MF_00046">
    <property type="entry name" value="MurC"/>
    <property type="match status" value="1"/>
</dbReference>
<evidence type="ECO:0000259" key="16">
    <source>
        <dbReference type="Pfam" id="PF02875"/>
    </source>
</evidence>
<keyword evidence="10 14" id="KW-0573">Peptidoglycan synthesis</keyword>
<dbReference type="GO" id="GO:0009252">
    <property type="term" value="P:peptidoglycan biosynthetic process"/>
    <property type="evidence" value="ECO:0007669"/>
    <property type="project" value="UniProtKB-UniRule"/>
</dbReference>
<evidence type="ECO:0000259" key="17">
    <source>
        <dbReference type="Pfam" id="PF08245"/>
    </source>
</evidence>
<keyword evidence="7 14" id="KW-0547">Nucleotide-binding</keyword>
<dbReference type="InterPro" id="IPR013221">
    <property type="entry name" value="Mur_ligase_cen"/>
</dbReference>
<keyword evidence="8 14" id="KW-0067">ATP-binding</keyword>
<accession>A0A1T5B3U6</accession>
<dbReference type="GO" id="GO:0051301">
    <property type="term" value="P:cell division"/>
    <property type="evidence" value="ECO:0007669"/>
    <property type="project" value="UniProtKB-KW"/>
</dbReference>
<evidence type="ECO:0000313" key="18">
    <source>
        <dbReference type="EMBL" id="SKB41922.1"/>
    </source>
</evidence>
<reference evidence="19" key="1">
    <citation type="submission" date="2017-02" db="EMBL/GenBank/DDBJ databases">
        <authorList>
            <person name="Varghese N."/>
            <person name="Submissions S."/>
        </authorList>
    </citation>
    <scope>NUCLEOTIDE SEQUENCE [LARGE SCALE GENOMIC DNA]</scope>
    <source>
        <strain evidence="19">ATCC 35199</strain>
    </source>
</reference>
<keyword evidence="4 14" id="KW-0963">Cytoplasm</keyword>
<evidence type="ECO:0000256" key="6">
    <source>
        <dbReference type="ARBA" id="ARBA00022618"/>
    </source>
</evidence>
<feature type="domain" description="Mur ligase N-terminal catalytic" evidence="15">
    <location>
        <begin position="2"/>
        <end position="101"/>
    </location>
</feature>
<dbReference type="GO" id="GO:0005737">
    <property type="term" value="C:cytoplasm"/>
    <property type="evidence" value="ECO:0007669"/>
    <property type="project" value="UniProtKB-SubCell"/>
</dbReference>
<dbReference type="InterPro" id="IPR036615">
    <property type="entry name" value="Mur_ligase_C_dom_sf"/>
</dbReference>
<dbReference type="Proteomes" id="UP000243406">
    <property type="component" value="Unassembled WGS sequence"/>
</dbReference>
<dbReference type="InterPro" id="IPR004101">
    <property type="entry name" value="Mur_ligase_C"/>
</dbReference>
<dbReference type="OrthoDB" id="9804126at2"/>
<comment type="similarity">
    <text evidence="14">Belongs to the MurCDEF family.</text>
</comment>
<dbReference type="GO" id="GO:0005524">
    <property type="term" value="F:ATP binding"/>
    <property type="evidence" value="ECO:0007669"/>
    <property type="project" value="UniProtKB-UniRule"/>
</dbReference>
<evidence type="ECO:0000256" key="11">
    <source>
        <dbReference type="ARBA" id="ARBA00023306"/>
    </source>
</evidence>
<sequence>MKIHFIGIGGISMSGLAHVCINLGYEVSGSDKSMSPILQKLINEGATIYIGHDESQLSEDIDLVVYTAAVKEDNPELAKARRLKLNIIDRAQFLGDIMKKYENSIAISGTHGKTTTTSMTTVVFNANDEDPTVLVGGNLSVIDGNVRIGNSEVFITEACEYVDSFLKFYPKIAIILNVEEDHLDYFSGLEQIEASFAKFASQVKPDGFVIANGDDENILNALKDVDKTKIYFGRNENCQAIIHDEVYNSSGYATFSLSMDDKFIGRFTLQVPGKHNVLNATAAILSAYVSKLPLDAIKTGIESYTGVGRRFEYKGEVNGIKVYDDYAHHPTEVAATLSAAKMIKHHVLYTVFQPHTYTRTKELLDRFAVSFNDSDVVIISDIYASREKDPGNIHSKDLVEAIKKSGKDALYIGSLDEVQNYLGSVLEPEDIVFTIGAGDVYTLGESLLHKTNS</sequence>
<dbReference type="Gene3D" id="3.90.190.20">
    <property type="entry name" value="Mur ligase, C-terminal domain"/>
    <property type="match status" value="1"/>
</dbReference>
<comment type="pathway">
    <text evidence="2 14">Cell wall biogenesis; peptidoglycan biosynthesis.</text>
</comment>
<evidence type="ECO:0000256" key="5">
    <source>
        <dbReference type="ARBA" id="ARBA00022598"/>
    </source>
</evidence>
<evidence type="ECO:0000256" key="14">
    <source>
        <dbReference type="HAMAP-Rule" id="MF_00046"/>
    </source>
</evidence>
<comment type="function">
    <text evidence="14">Cell wall formation.</text>
</comment>
<evidence type="ECO:0000256" key="8">
    <source>
        <dbReference type="ARBA" id="ARBA00022840"/>
    </source>
</evidence>
<evidence type="ECO:0000256" key="4">
    <source>
        <dbReference type="ARBA" id="ARBA00022490"/>
    </source>
</evidence>
<dbReference type="SUPFAM" id="SSF51984">
    <property type="entry name" value="MurCD N-terminal domain"/>
    <property type="match status" value="1"/>
</dbReference>
<evidence type="ECO:0000256" key="9">
    <source>
        <dbReference type="ARBA" id="ARBA00022960"/>
    </source>
</evidence>
<name>A0A1T5B3U6_9FIRM</name>
<dbReference type="SUPFAM" id="SSF53244">
    <property type="entry name" value="MurD-like peptide ligases, peptide-binding domain"/>
    <property type="match status" value="1"/>
</dbReference>
<dbReference type="RefSeq" id="WP_079589312.1">
    <property type="nucleotide sequence ID" value="NZ_FUYN01000002.1"/>
</dbReference>
<evidence type="ECO:0000256" key="12">
    <source>
        <dbReference type="ARBA" id="ARBA00023316"/>
    </source>
</evidence>
<keyword evidence="11 14" id="KW-0131">Cell cycle</keyword>
<comment type="subcellular location">
    <subcellularLocation>
        <location evidence="1 14">Cytoplasm</location>
    </subcellularLocation>
</comment>
<dbReference type="Pfam" id="PF01225">
    <property type="entry name" value="Mur_ligase"/>
    <property type="match status" value="1"/>
</dbReference>
<gene>
    <name evidence="14" type="primary">murC</name>
    <name evidence="18" type="ORF">SAMN02745120_1435</name>
</gene>
<evidence type="ECO:0000313" key="19">
    <source>
        <dbReference type="Proteomes" id="UP000243406"/>
    </source>
</evidence>
<dbReference type="Gene3D" id="3.40.50.720">
    <property type="entry name" value="NAD(P)-binding Rossmann-like Domain"/>
    <property type="match status" value="1"/>
</dbReference>
<evidence type="ECO:0000256" key="1">
    <source>
        <dbReference type="ARBA" id="ARBA00004496"/>
    </source>
</evidence>
<dbReference type="EMBL" id="FUYN01000002">
    <property type="protein sequence ID" value="SKB41922.1"/>
    <property type="molecule type" value="Genomic_DNA"/>
</dbReference>
<dbReference type="SUPFAM" id="SSF53623">
    <property type="entry name" value="MurD-like peptide ligases, catalytic domain"/>
    <property type="match status" value="1"/>
</dbReference>
<dbReference type="PANTHER" id="PTHR43445:SF3">
    <property type="entry name" value="UDP-N-ACETYLMURAMATE--L-ALANINE LIGASE"/>
    <property type="match status" value="1"/>
</dbReference>
<evidence type="ECO:0000259" key="15">
    <source>
        <dbReference type="Pfam" id="PF01225"/>
    </source>
</evidence>
<dbReference type="InterPro" id="IPR000713">
    <property type="entry name" value="Mur_ligase_N"/>
</dbReference>
<comment type="catalytic activity">
    <reaction evidence="13 14">
        <text>UDP-N-acetyl-alpha-D-muramate + L-alanine + ATP = UDP-N-acetyl-alpha-D-muramoyl-L-alanine + ADP + phosphate + H(+)</text>
        <dbReference type="Rhea" id="RHEA:23372"/>
        <dbReference type="ChEBI" id="CHEBI:15378"/>
        <dbReference type="ChEBI" id="CHEBI:30616"/>
        <dbReference type="ChEBI" id="CHEBI:43474"/>
        <dbReference type="ChEBI" id="CHEBI:57972"/>
        <dbReference type="ChEBI" id="CHEBI:70757"/>
        <dbReference type="ChEBI" id="CHEBI:83898"/>
        <dbReference type="ChEBI" id="CHEBI:456216"/>
        <dbReference type="EC" id="6.3.2.8"/>
    </reaction>
</comment>
<evidence type="ECO:0000256" key="7">
    <source>
        <dbReference type="ARBA" id="ARBA00022741"/>
    </source>
</evidence>
<keyword evidence="6 14" id="KW-0132">Cell division</keyword>
<protein>
    <recommendedName>
        <fullName evidence="3 14">UDP-N-acetylmuramate--L-alanine ligase</fullName>
        <ecNumber evidence="3 14">6.3.2.8</ecNumber>
    </recommendedName>
    <alternativeName>
        <fullName evidence="14">UDP-N-acetylmuramoyl-L-alanine synthetase</fullName>
    </alternativeName>
</protein>
<feature type="domain" description="Mur ligase central" evidence="17">
    <location>
        <begin position="107"/>
        <end position="286"/>
    </location>
</feature>
<evidence type="ECO:0000256" key="13">
    <source>
        <dbReference type="ARBA" id="ARBA00047833"/>
    </source>
</evidence>
<evidence type="ECO:0000256" key="10">
    <source>
        <dbReference type="ARBA" id="ARBA00022984"/>
    </source>
</evidence>
<feature type="binding site" evidence="14">
    <location>
        <begin position="109"/>
        <end position="115"/>
    </location>
    <ligand>
        <name>ATP</name>
        <dbReference type="ChEBI" id="CHEBI:30616"/>
    </ligand>
</feature>
<dbReference type="InterPro" id="IPR005758">
    <property type="entry name" value="UDP-N-AcMur_Ala_ligase_MurC"/>
</dbReference>
<feature type="domain" description="Mur ligase C-terminal" evidence="16">
    <location>
        <begin position="309"/>
        <end position="438"/>
    </location>
</feature>
<keyword evidence="12 14" id="KW-0961">Cell wall biogenesis/degradation</keyword>
<dbReference type="Pfam" id="PF08245">
    <property type="entry name" value="Mur_ligase_M"/>
    <property type="match status" value="1"/>
</dbReference>
<dbReference type="InterPro" id="IPR036565">
    <property type="entry name" value="Mur-like_cat_sf"/>
</dbReference>
<keyword evidence="5 14" id="KW-0436">Ligase</keyword>
<dbReference type="PANTHER" id="PTHR43445">
    <property type="entry name" value="UDP-N-ACETYLMURAMATE--L-ALANINE LIGASE-RELATED"/>
    <property type="match status" value="1"/>
</dbReference>
<evidence type="ECO:0000256" key="3">
    <source>
        <dbReference type="ARBA" id="ARBA00012211"/>
    </source>
</evidence>
<keyword evidence="19" id="KW-1185">Reference proteome</keyword>
<dbReference type="InterPro" id="IPR050061">
    <property type="entry name" value="MurCDEF_pg_biosynth"/>
</dbReference>
<evidence type="ECO:0000256" key="2">
    <source>
        <dbReference type="ARBA" id="ARBA00004752"/>
    </source>
</evidence>
<organism evidence="18 19">
    <name type="scientific">Acetoanaerobium noterae</name>
    <dbReference type="NCBI Taxonomy" id="745369"/>
    <lineage>
        <taxon>Bacteria</taxon>
        <taxon>Bacillati</taxon>
        <taxon>Bacillota</taxon>
        <taxon>Clostridia</taxon>
        <taxon>Peptostreptococcales</taxon>
        <taxon>Filifactoraceae</taxon>
        <taxon>Acetoanaerobium</taxon>
    </lineage>
</organism>
<dbReference type="GO" id="GO:0008360">
    <property type="term" value="P:regulation of cell shape"/>
    <property type="evidence" value="ECO:0007669"/>
    <property type="project" value="UniProtKB-KW"/>
</dbReference>
<dbReference type="UniPathway" id="UPA00219"/>
<dbReference type="Gene3D" id="3.40.1190.10">
    <property type="entry name" value="Mur-like, catalytic domain"/>
    <property type="match status" value="1"/>
</dbReference>
<dbReference type="AlphaFoldDB" id="A0A1T5B3U6"/>
<dbReference type="GO" id="GO:0071555">
    <property type="term" value="P:cell wall organization"/>
    <property type="evidence" value="ECO:0007669"/>
    <property type="project" value="UniProtKB-KW"/>
</dbReference>
<dbReference type="EC" id="6.3.2.8" evidence="3 14"/>
<keyword evidence="9 14" id="KW-0133">Cell shape</keyword>
<dbReference type="Pfam" id="PF02875">
    <property type="entry name" value="Mur_ligase_C"/>
    <property type="match status" value="1"/>
</dbReference>
<dbReference type="GO" id="GO:0008763">
    <property type="term" value="F:UDP-N-acetylmuramate-L-alanine ligase activity"/>
    <property type="evidence" value="ECO:0007669"/>
    <property type="project" value="UniProtKB-UniRule"/>
</dbReference>